<evidence type="ECO:0000256" key="2">
    <source>
        <dbReference type="ARBA" id="ARBA00022723"/>
    </source>
</evidence>
<evidence type="ECO:0000256" key="5">
    <source>
        <dbReference type="ARBA" id="ARBA00034078"/>
    </source>
</evidence>
<evidence type="ECO:0000256" key="6">
    <source>
        <dbReference type="ARBA" id="ARBA00038001"/>
    </source>
</evidence>
<dbReference type="SUPFAM" id="SSF50022">
    <property type="entry name" value="ISP domain"/>
    <property type="match status" value="1"/>
</dbReference>
<dbReference type="InterPro" id="IPR017941">
    <property type="entry name" value="Rieske_2Fe-2S"/>
</dbReference>
<dbReference type="Pfam" id="PF00355">
    <property type="entry name" value="Rieske"/>
    <property type="match status" value="1"/>
</dbReference>
<evidence type="ECO:0000313" key="8">
    <source>
        <dbReference type="EMBL" id="MFD2801104.1"/>
    </source>
</evidence>
<dbReference type="EMBL" id="JBHUOF010000021">
    <property type="protein sequence ID" value="MFD2801104.1"/>
    <property type="molecule type" value="Genomic_DNA"/>
</dbReference>
<dbReference type="Proteomes" id="UP001597478">
    <property type="component" value="Unassembled WGS sequence"/>
</dbReference>
<dbReference type="PANTHER" id="PTHR21496">
    <property type="entry name" value="FERREDOXIN-RELATED"/>
    <property type="match status" value="1"/>
</dbReference>
<gene>
    <name evidence="8" type="ORF">ACFS2C_17060</name>
</gene>
<organism evidence="8 9">
    <name type="scientific">Prauserella oleivorans</name>
    <dbReference type="NCBI Taxonomy" id="1478153"/>
    <lineage>
        <taxon>Bacteria</taxon>
        <taxon>Bacillati</taxon>
        <taxon>Actinomycetota</taxon>
        <taxon>Actinomycetes</taxon>
        <taxon>Pseudonocardiales</taxon>
        <taxon>Pseudonocardiaceae</taxon>
        <taxon>Prauserella</taxon>
    </lineage>
</organism>
<evidence type="ECO:0000256" key="4">
    <source>
        <dbReference type="ARBA" id="ARBA00023014"/>
    </source>
</evidence>
<evidence type="ECO:0000256" key="3">
    <source>
        <dbReference type="ARBA" id="ARBA00023004"/>
    </source>
</evidence>
<dbReference type="PROSITE" id="PS51296">
    <property type="entry name" value="RIESKE"/>
    <property type="match status" value="1"/>
</dbReference>
<proteinExistence type="inferred from homology"/>
<name>A0ABW5WD56_9PSEU</name>
<dbReference type="Gene3D" id="2.102.10.10">
    <property type="entry name" value="Rieske [2Fe-2S] iron-sulphur domain"/>
    <property type="match status" value="1"/>
</dbReference>
<keyword evidence="3" id="KW-0408">Iron</keyword>
<evidence type="ECO:0000313" key="9">
    <source>
        <dbReference type="Proteomes" id="UP001597478"/>
    </source>
</evidence>
<comment type="cofactor">
    <cofactor evidence="5">
        <name>[2Fe-2S] cluster</name>
        <dbReference type="ChEBI" id="CHEBI:190135"/>
    </cofactor>
</comment>
<comment type="caution">
    <text evidence="8">The sequence shown here is derived from an EMBL/GenBank/DDBJ whole genome shotgun (WGS) entry which is preliminary data.</text>
</comment>
<protein>
    <submittedName>
        <fullName evidence="8">Rieske (2Fe-2S) protein</fullName>
    </submittedName>
</protein>
<reference evidence="9" key="1">
    <citation type="journal article" date="2019" name="Int. J. Syst. Evol. Microbiol.">
        <title>The Global Catalogue of Microorganisms (GCM) 10K type strain sequencing project: providing services to taxonomists for standard genome sequencing and annotation.</title>
        <authorList>
            <consortium name="The Broad Institute Genomics Platform"/>
            <consortium name="The Broad Institute Genome Sequencing Center for Infectious Disease"/>
            <person name="Wu L."/>
            <person name="Ma J."/>
        </authorList>
    </citation>
    <scope>NUCLEOTIDE SEQUENCE [LARGE SCALE GENOMIC DNA]</scope>
    <source>
        <strain evidence="9">IBRC-M 10906</strain>
    </source>
</reference>
<keyword evidence="1" id="KW-0001">2Fe-2S</keyword>
<sequence>MATRERWEYLTDVSDLARRGKQLVRVGEESIALFRVEDEVYALQDACVHKGRSLSKGFVLQGRVICPGHQWRFDPATGEADDRPLCQPTYDVRVEDGKVYVNLAQRHRITAESR</sequence>
<keyword evidence="4" id="KW-0411">Iron-sulfur</keyword>
<feature type="domain" description="Rieske" evidence="7">
    <location>
        <begin position="8"/>
        <end position="101"/>
    </location>
</feature>
<keyword evidence="9" id="KW-1185">Reference proteome</keyword>
<dbReference type="InterPro" id="IPR036922">
    <property type="entry name" value="Rieske_2Fe-2S_sf"/>
</dbReference>
<comment type="similarity">
    <text evidence="6">Belongs to the bacterial ring-hydroxylating dioxygenase ferredoxin component family.</text>
</comment>
<dbReference type="RefSeq" id="WP_377391178.1">
    <property type="nucleotide sequence ID" value="NZ_JBHSAN010000024.1"/>
</dbReference>
<evidence type="ECO:0000259" key="7">
    <source>
        <dbReference type="PROSITE" id="PS51296"/>
    </source>
</evidence>
<dbReference type="PANTHER" id="PTHR21496:SF0">
    <property type="entry name" value="RIESKE DOMAIN-CONTAINING PROTEIN"/>
    <property type="match status" value="1"/>
</dbReference>
<evidence type="ECO:0000256" key="1">
    <source>
        <dbReference type="ARBA" id="ARBA00022714"/>
    </source>
</evidence>
<accession>A0ABW5WD56</accession>
<keyword evidence="2" id="KW-0479">Metal-binding</keyword>